<comment type="caution">
    <text evidence="2">The sequence shown here is derived from an EMBL/GenBank/DDBJ whole genome shotgun (WGS) entry which is preliminary data.</text>
</comment>
<dbReference type="Pfam" id="PF00483">
    <property type="entry name" value="NTP_transferase"/>
    <property type="match status" value="1"/>
</dbReference>
<keyword evidence="2" id="KW-0808">Transferase</keyword>
<protein>
    <submittedName>
        <fullName evidence="2">Glucose-1-phosphate cytidylyltransferase</fullName>
    </submittedName>
</protein>
<feature type="non-terminal residue" evidence="2">
    <location>
        <position position="219"/>
    </location>
</feature>
<dbReference type="Gene3D" id="3.90.550.10">
    <property type="entry name" value="Spore Coat Polysaccharide Biosynthesis Protein SpsA, Chain A"/>
    <property type="match status" value="1"/>
</dbReference>
<dbReference type="AlphaFoldDB" id="A0A537KR09"/>
<evidence type="ECO:0000259" key="1">
    <source>
        <dbReference type="Pfam" id="PF00483"/>
    </source>
</evidence>
<reference evidence="2 3" key="1">
    <citation type="journal article" date="2019" name="Nat. Microbiol.">
        <title>Mediterranean grassland soil C-N compound turnover is dependent on rainfall and depth, and is mediated by genomically divergent microorganisms.</title>
        <authorList>
            <person name="Diamond S."/>
            <person name="Andeer P.F."/>
            <person name="Li Z."/>
            <person name="Crits-Christoph A."/>
            <person name="Burstein D."/>
            <person name="Anantharaman K."/>
            <person name="Lane K.R."/>
            <person name="Thomas B.C."/>
            <person name="Pan C."/>
            <person name="Northen T.R."/>
            <person name="Banfield J.F."/>
        </authorList>
    </citation>
    <scope>NUCLEOTIDE SEQUENCE [LARGE SCALE GENOMIC DNA]</scope>
    <source>
        <strain evidence="2">NP_4</strain>
    </source>
</reference>
<accession>A0A537KR09</accession>
<dbReference type="EMBL" id="VBAL01000180">
    <property type="protein sequence ID" value="TMI98190.1"/>
    <property type="molecule type" value="Genomic_DNA"/>
</dbReference>
<organism evidence="2 3">
    <name type="scientific">Candidatus Segetimicrobium genomatis</name>
    <dbReference type="NCBI Taxonomy" id="2569760"/>
    <lineage>
        <taxon>Bacteria</taxon>
        <taxon>Bacillati</taxon>
        <taxon>Candidatus Sysuimicrobiota</taxon>
        <taxon>Candidatus Sysuimicrobiia</taxon>
        <taxon>Candidatus Sysuimicrobiales</taxon>
        <taxon>Candidatus Segetimicrobiaceae</taxon>
        <taxon>Candidatus Segetimicrobium</taxon>
    </lineage>
</organism>
<feature type="domain" description="Nucleotidyl transferase" evidence="1">
    <location>
        <begin position="3"/>
        <end position="217"/>
    </location>
</feature>
<dbReference type="InterPro" id="IPR013446">
    <property type="entry name" value="G1P_cyt_trans-like"/>
</dbReference>
<dbReference type="SUPFAM" id="SSF53448">
    <property type="entry name" value="Nucleotide-diphospho-sugar transferases"/>
    <property type="match status" value="1"/>
</dbReference>
<dbReference type="InterPro" id="IPR029044">
    <property type="entry name" value="Nucleotide-diphossugar_trans"/>
</dbReference>
<dbReference type="PANTHER" id="PTHR47183:SF3">
    <property type="entry name" value="TRANSFERASE"/>
    <property type="match status" value="1"/>
</dbReference>
<sequence length="219" mass="24984">MKVVLFCGGLGMRLRDYDQNIPKPMVPIGYRPILWHVMKYYAHFGHKDFVLCLGYRADAIKNYFRNYDECVSNDFVLSEGGRRLELLQSDVGDWRITFVDTGINSSIGQRLSAVESHLAGESEFFANYTDGLTDLPLPAELEHFRRHGRIASFLCVKPHLSYHFVVSRPGGEVTSIRETAQTGLRINGGYLIFKSEIFDYLRHGEDLVADAFQRLLAEN</sequence>
<evidence type="ECO:0000313" key="3">
    <source>
        <dbReference type="Proteomes" id="UP000319353"/>
    </source>
</evidence>
<evidence type="ECO:0000313" key="2">
    <source>
        <dbReference type="EMBL" id="TMI98190.1"/>
    </source>
</evidence>
<dbReference type="InterPro" id="IPR005835">
    <property type="entry name" value="NTP_transferase_dom"/>
</dbReference>
<keyword evidence="2" id="KW-0548">Nucleotidyltransferase</keyword>
<dbReference type="Proteomes" id="UP000319353">
    <property type="component" value="Unassembled WGS sequence"/>
</dbReference>
<proteinExistence type="predicted"/>
<gene>
    <name evidence="2" type="ORF">E6H01_12610</name>
</gene>
<name>A0A537KR09_9BACT</name>
<dbReference type="PANTHER" id="PTHR47183">
    <property type="entry name" value="GLUCOSE-1-PHOSPHATE CYTIDYLYLTRANSFERASE-RELATED"/>
    <property type="match status" value="1"/>
</dbReference>
<dbReference type="GO" id="GO:0047343">
    <property type="term" value="F:glucose-1-phosphate cytidylyltransferase activity"/>
    <property type="evidence" value="ECO:0007669"/>
    <property type="project" value="InterPro"/>
</dbReference>